<feature type="chain" id="PRO_5011720952" description="DUF4430 domain-containing protein" evidence="2">
    <location>
        <begin position="21"/>
        <end position="204"/>
    </location>
</feature>
<gene>
    <name evidence="3" type="ORF">SAMN05444359_11846</name>
</gene>
<keyword evidence="2" id="KW-0732">Signal</keyword>
<organism evidence="3 4">
    <name type="scientific">Neolewinella agarilytica</name>
    <dbReference type="NCBI Taxonomy" id="478744"/>
    <lineage>
        <taxon>Bacteria</taxon>
        <taxon>Pseudomonadati</taxon>
        <taxon>Bacteroidota</taxon>
        <taxon>Saprospiria</taxon>
        <taxon>Saprospirales</taxon>
        <taxon>Lewinellaceae</taxon>
        <taxon>Neolewinella</taxon>
    </lineage>
</organism>
<reference evidence="4" key="1">
    <citation type="submission" date="2016-10" db="EMBL/GenBank/DDBJ databases">
        <authorList>
            <person name="Varghese N."/>
            <person name="Submissions S."/>
        </authorList>
    </citation>
    <scope>NUCLEOTIDE SEQUENCE [LARGE SCALE GENOMIC DNA]</scope>
    <source>
        <strain evidence="4">DSM 24740</strain>
    </source>
</reference>
<sequence>MKFIKVIFLFPLLFLFSACGGDAPETMDDRTSEEGTGEAILEDPNGDNTDNYAIDNEDPYLISTDGLLGMTPGKLLADFSAGLREGKLDTPEGEFDVLYIDGAEGEELGYLVPEPRDERMIGEITITSSKVVTAPGLRVGNTFAELQERLAGDLEVYGSEVEGRTYAVSDGVWYRLDAGNWMQDVDQGSIPPDTKVIEIVLPRI</sequence>
<dbReference type="InParanoid" id="A0A1H9JS46"/>
<dbReference type="PROSITE" id="PS51257">
    <property type="entry name" value="PROKAR_LIPOPROTEIN"/>
    <property type="match status" value="1"/>
</dbReference>
<evidence type="ECO:0000256" key="2">
    <source>
        <dbReference type="SAM" id="SignalP"/>
    </source>
</evidence>
<protein>
    <recommendedName>
        <fullName evidence="5">DUF4430 domain-containing protein</fullName>
    </recommendedName>
</protein>
<dbReference type="AlphaFoldDB" id="A0A1H9JS46"/>
<evidence type="ECO:0000313" key="4">
    <source>
        <dbReference type="Proteomes" id="UP000199021"/>
    </source>
</evidence>
<feature type="region of interest" description="Disordered" evidence="1">
    <location>
        <begin position="25"/>
        <end position="52"/>
    </location>
</feature>
<feature type="signal peptide" evidence="2">
    <location>
        <begin position="1"/>
        <end position="20"/>
    </location>
</feature>
<dbReference type="OrthoDB" id="1495501at2"/>
<evidence type="ECO:0008006" key="5">
    <source>
        <dbReference type="Google" id="ProtNLM"/>
    </source>
</evidence>
<proteinExistence type="predicted"/>
<dbReference type="EMBL" id="FOFB01000018">
    <property type="protein sequence ID" value="SEQ89629.1"/>
    <property type="molecule type" value="Genomic_DNA"/>
</dbReference>
<keyword evidence="4" id="KW-1185">Reference proteome</keyword>
<evidence type="ECO:0000313" key="3">
    <source>
        <dbReference type="EMBL" id="SEQ89629.1"/>
    </source>
</evidence>
<dbReference type="STRING" id="478744.SAMN05444359_11846"/>
<evidence type="ECO:0000256" key="1">
    <source>
        <dbReference type="SAM" id="MobiDB-lite"/>
    </source>
</evidence>
<accession>A0A1H9JS46</accession>
<dbReference type="Proteomes" id="UP000199021">
    <property type="component" value="Unassembled WGS sequence"/>
</dbReference>
<name>A0A1H9JS46_9BACT</name>
<dbReference type="RefSeq" id="WP_090170281.1">
    <property type="nucleotide sequence ID" value="NZ_FOFB01000018.1"/>
</dbReference>